<evidence type="ECO:0000256" key="1">
    <source>
        <dbReference type="SAM" id="MobiDB-lite"/>
    </source>
</evidence>
<evidence type="ECO:0000313" key="2">
    <source>
        <dbReference type="EMBL" id="SCW03514.1"/>
    </source>
</evidence>
<feature type="region of interest" description="Disordered" evidence="1">
    <location>
        <begin position="219"/>
        <end position="246"/>
    </location>
</feature>
<feature type="region of interest" description="Disordered" evidence="1">
    <location>
        <begin position="129"/>
        <end position="181"/>
    </location>
</feature>
<sequence length="363" mass="42288">MIEQKGNLVLLIRSIRNEDKLRLNQYFVLMQGKRALRFDISDGELAMKVDQEDCKCPTEIYVFQRNGIARGQNARRRQLVDSYTSNVLETKATTNQSTILEWKGIQFNFLALDVSIIVDIEFYLSKPIPPPKQKRLRERPLPPVLPKPQVTSNPYQNKSQEQAKKAKDNSEATTADKSHSRVHFFPRHWRKSKKTRPKEQNVIFYGENDLILYQKNISSSSSESPSSYEHGEITLHDEESQSSEQTPEVYKFIKKNQYKPAFDEILDLNVTPRDYFSRIEQSEPKRVTPNVLHRFPPGNVRITGYIGCGKWSKGKLSMEALNWYLRPSVNPLPSPPLPPKCPVHMLWEEFYLICDRRRDFKSK</sequence>
<name>A0A1G4MHZ8_LACFM</name>
<keyword evidence="3" id="KW-1185">Reference proteome</keyword>
<protein>
    <submittedName>
        <fullName evidence="2">LAFE_0G12156g1_1</fullName>
    </submittedName>
</protein>
<gene>
    <name evidence="2" type="ORF">LAFE_0G12156G</name>
</gene>
<reference evidence="2 3" key="1">
    <citation type="submission" date="2016-03" db="EMBL/GenBank/DDBJ databases">
        <authorList>
            <person name="Devillers H."/>
        </authorList>
    </citation>
    <scope>NUCLEOTIDE SEQUENCE [LARGE SCALE GENOMIC DNA]</scope>
    <source>
        <strain evidence="2">CBS 6772</strain>
    </source>
</reference>
<dbReference type="AlphaFoldDB" id="A0A1G4MHZ8"/>
<dbReference type="Proteomes" id="UP000190831">
    <property type="component" value="Chromosome G"/>
</dbReference>
<feature type="compositionally biased region" description="Basic and acidic residues" evidence="1">
    <location>
        <begin position="161"/>
        <end position="179"/>
    </location>
</feature>
<feature type="compositionally biased region" description="Polar residues" evidence="1">
    <location>
        <begin position="149"/>
        <end position="160"/>
    </location>
</feature>
<proteinExistence type="predicted"/>
<evidence type="ECO:0000313" key="3">
    <source>
        <dbReference type="Proteomes" id="UP000190831"/>
    </source>
</evidence>
<dbReference type="OrthoDB" id="4068241at2759"/>
<dbReference type="EMBL" id="LT598486">
    <property type="protein sequence ID" value="SCW03514.1"/>
    <property type="molecule type" value="Genomic_DNA"/>
</dbReference>
<dbReference type="OMA" id="MLWEEYY"/>
<accession>A0A1G4MHZ8</accession>
<organism evidence="2 3">
    <name type="scientific">Lachancea fermentati</name>
    <name type="common">Zygosaccharomyces fermentati</name>
    <dbReference type="NCBI Taxonomy" id="4955"/>
    <lineage>
        <taxon>Eukaryota</taxon>
        <taxon>Fungi</taxon>
        <taxon>Dikarya</taxon>
        <taxon>Ascomycota</taxon>
        <taxon>Saccharomycotina</taxon>
        <taxon>Saccharomycetes</taxon>
        <taxon>Saccharomycetales</taxon>
        <taxon>Saccharomycetaceae</taxon>
        <taxon>Lachancea</taxon>
    </lineage>
</organism>
<feature type="compositionally biased region" description="Basic and acidic residues" evidence="1">
    <location>
        <begin position="229"/>
        <end position="239"/>
    </location>
</feature>